<dbReference type="AlphaFoldDB" id="A0A9D4N554"/>
<dbReference type="EMBL" id="JAIWYP010000001">
    <property type="protein sequence ID" value="KAH3888026.1"/>
    <property type="molecule type" value="Genomic_DNA"/>
</dbReference>
<feature type="transmembrane region" description="Helical" evidence="1">
    <location>
        <begin position="275"/>
        <end position="295"/>
    </location>
</feature>
<evidence type="ECO:0000313" key="2">
    <source>
        <dbReference type="EMBL" id="KAH3888026.1"/>
    </source>
</evidence>
<keyword evidence="3" id="KW-1185">Reference proteome</keyword>
<gene>
    <name evidence="2" type="ORF">DPMN_012047</name>
</gene>
<keyword evidence="1" id="KW-0472">Membrane</keyword>
<feature type="transmembrane region" description="Helical" evidence="1">
    <location>
        <begin position="21"/>
        <end position="41"/>
    </location>
</feature>
<sequence>MKSVRLLGNGRTPKRTCLLHNAEIIISCYVICGALLVRHVYGQCSEAHRQMCSYPYIQLQALASQGTSGVAGTAGGINRLLPDYNESMMRDVCRLYSEFRNCSQPFMTTCNNHTLNEIHMYDVTLGFICGDILTDYLRNRACYQRLQTSYNACKQKHAKTFQEIDVSDASTSYTLCSASKDYVLCVYSSTALGCSMAAADVYFRLLNHSITEVFRLNNVRCQISHPMDVISIYTSTQTTSERARSTRTITPITDTRDHDKVVAKCNSLRPLSLCYYIICLFLCLCIYIDFLCVAIA</sequence>
<reference evidence="2" key="1">
    <citation type="journal article" date="2019" name="bioRxiv">
        <title>The Genome of the Zebra Mussel, Dreissena polymorpha: A Resource for Invasive Species Research.</title>
        <authorList>
            <person name="McCartney M.A."/>
            <person name="Auch B."/>
            <person name="Kono T."/>
            <person name="Mallez S."/>
            <person name="Zhang Y."/>
            <person name="Obille A."/>
            <person name="Becker A."/>
            <person name="Abrahante J.E."/>
            <person name="Garbe J."/>
            <person name="Badalamenti J.P."/>
            <person name="Herman A."/>
            <person name="Mangelson H."/>
            <person name="Liachko I."/>
            <person name="Sullivan S."/>
            <person name="Sone E.D."/>
            <person name="Koren S."/>
            <person name="Silverstein K.A.T."/>
            <person name="Beckman K.B."/>
            <person name="Gohl D.M."/>
        </authorList>
    </citation>
    <scope>NUCLEOTIDE SEQUENCE</scope>
    <source>
        <strain evidence="2">Duluth1</strain>
        <tissue evidence="2">Whole animal</tissue>
    </source>
</reference>
<reference evidence="2" key="2">
    <citation type="submission" date="2020-11" db="EMBL/GenBank/DDBJ databases">
        <authorList>
            <person name="McCartney M.A."/>
            <person name="Auch B."/>
            <person name="Kono T."/>
            <person name="Mallez S."/>
            <person name="Becker A."/>
            <person name="Gohl D.M."/>
            <person name="Silverstein K.A.T."/>
            <person name="Koren S."/>
            <person name="Bechman K.B."/>
            <person name="Herman A."/>
            <person name="Abrahante J.E."/>
            <person name="Garbe J."/>
        </authorList>
    </citation>
    <scope>NUCLEOTIDE SEQUENCE</scope>
    <source>
        <strain evidence="2">Duluth1</strain>
        <tissue evidence="2">Whole animal</tissue>
    </source>
</reference>
<protein>
    <submittedName>
        <fullName evidence="2">Uncharacterized protein</fullName>
    </submittedName>
</protein>
<name>A0A9D4N554_DREPO</name>
<keyword evidence="1" id="KW-1133">Transmembrane helix</keyword>
<dbReference type="Proteomes" id="UP000828390">
    <property type="component" value="Unassembled WGS sequence"/>
</dbReference>
<keyword evidence="1" id="KW-0812">Transmembrane</keyword>
<evidence type="ECO:0000313" key="3">
    <source>
        <dbReference type="Proteomes" id="UP000828390"/>
    </source>
</evidence>
<comment type="caution">
    <text evidence="2">The sequence shown here is derived from an EMBL/GenBank/DDBJ whole genome shotgun (WGS) entry which is preliminary data.</text>
</comment>
<accession>A0A9D4N554</accession>
<organism evidence="2 3">
    <name type="scientific">Dreissena polymorpha</name>
    <name type="common">Zebra mussel</name>
    <name type="synonym">Mytilus polymorpha</name>
    <dbReference type="NCBI Taxonomy" id="45954"/>
    <lineage>
        <taxon>Eukaryota</taxon>
        <taxon>Metazoa</taxon>
        <taxon>Spiralia</taxon>
        <taxon>Lophotrochozoa</taxon>
        <taxon>Mollusca</taxon>
        <taxon>Bivalvia</taxon>
        <taxon>Autobranchia</taxon>
        <taxon>Heteroconchia</taxon>
        <taxon>Euheterodonta</taxon>
        <taxon>Imparidentia</taxon>
        <taxon>Neoheterodontei</taxon>
        <taxon>Myida</taxon>
        <taxon>Dreissenoidea</taxon>
        <taxon>Dreissenidae</taxon>
        <taxon>Dreissena</taxon>
    </lineage>
</organism>
<dbReference type="OrthoDB" id="6088630at2759"/>
<evidence type="ECO:0000256" key="1">
    <source>
        <dbReference type="SAM" id="Phobius"/>
    </source>
</evidence>
<proteinExistence type="predicted"/>